<feature type="domain" description="Type II methyltransferase M.TaqI-like" evidence="6">
    <location>
        <begin position="555"/>
        <end position="793"/>
    </location>
</feature>
<protein>
    <recommendedName>
        <fullName evidence="1">site-specific DNA-methyltransferase (adenine-specific)</fullName>
        <ecNumber evidence="1">2.1.1.72</ecNumber>
    </recommendedName>
</protein>
<comment type="catalytic activity">
    <reaction evidence="5">
        <text>a 2'-deoxyadenosine in DNA + S-adenosyl-L-methionine = an N(6)-methyl-2'-deoxyadenosine in DNA + S-adenosyl-L-homocysteine + H(+)</text>
        <dbReference type="Rhea" id="RHEA:15197"/>
        <dbReference type="Rhea" id="RHEA-COMP:12418"/>
        <dbReference type="Rhea" id="RHEA-COMP:12419"/>
        <dbReference type="ChEBI" id="CHEBI:15378"/>
        <dbReference type="ChEBI" id="CHEBI:57856"/>
        <dbReference type="ChEBI" id="CHEBI:59789"/>
        <dbReference type="ChEBI" id="CHEBI:90615"/>
        <dbReference type="ChEBI" id="CHEBI:90616"/>
        <dbReference type="EC" id="2.1.1.72"/>
    </reaction>
</comment>
<dbReference type="InterPro" id="IPR050953">
    <property type="entry name" value="N4_N6_ade-DNA_methylase"/>
</dbReference>
<evidence type="ECO:0000313" key="7">
    <source>
        <dbReference type="EMBL" id="GLS69946.1"/>
    </source>
</evidence>
<dbReference type="GO" id="GO:0003676">
    <property type="term" value="F:nucleic acid binding"/>
    <property type="evidence" value="ECO:0007669"/>
    <property type="project" value="InterPro"/>
</dbReference>
<evidence type="ECO:0000256" key="1">
    <source>
        <dbReference type="ARBA" id="ARBA00011900"/>
    </source>
</evidence>
<dbReference type="RefSeq" id="WP_238197256.1">
    <property type="nucleotide sequence ID" value="NZ_BPQZ01000017.1"/>
</dbReference>
<dbReference type="PRINTS" id="PR00507">
    <property type="entry name" value="N12N6MTFRASE"/>
</dbReference>
<dbReference type="Gene3D" id="3.40.50.150">
    <property type="entry name" value="Vaccinia Virus protein VP39"/>
    <property type="match status" value="2"/>
</dbReference>
<dbReference type="PANTHER" id="PTHR33841">
    <property type="entry name" value="DNA METHYLTRANSFERASE YEEA-RELATED"/>
    <property type="match status" value="1"/>
</dbReference>
<sequence>MMARQPRPAGRARRAKRTPAIAFDAITLEGGLIAPAMLSQIARIEADEQTAADYGVARGLILRDEIARAYRIAQAHYADLTAHPEPSLAATQRFTEALLRDVLEFRDLVPVGRHDRDGDIYPVTFEGLGGRVPVVVVPPADGIDRVSASLTAAGRRGSAASVVQDWLNAEDAALWGLACCGTRLRLLRDNPSLTRPAYIEADLDAIFTNEGRVDFAVLWLLLHATRFGKPTDAVTDCTLERWRLAGLKEGEVARDRLRDGVEEALLALGTGFLSHPANGELRKFVGSGVIPAQAYFEQCLHLVYRLIFLFVAEDRDLLHPPQTAALKRQRYAQGYSLGSLRQASIRRSAYDAHADRWEALQVVFRGLGDGEEELGLPALSGLFEPGRMDDLESCALANRDLMRAIHRLAWLRGQDGTLPVNWRDMQTEELGSVYESLLELAPRISPNGRELLFAEGAETKGNARKTTGSYYTPDSLVQALLDTVADPVMDRVVSSSQDPTRALLSLRIIDPACGSGHFLLAAARRLATRVARVRNGGVASADQYREAMRDVVRRCVHGVDRNPMAIDLAKVALWIESIEPGKPLGFLDANLVCGDALLGTFAFGEKLDSLLDSGVPDEAYKPMTGDDKAVCRQYYLINRDERVGQGRLDIFDDKAWKLQNSYIEKLVETFREMPEDTPRERRARQELWQQAMSDPGLLAKRQAADIYVAAYLLGKDSQAIAHDERLIPTTADIAAVLRQVSIKPEIEASGSLACATARVLHWGLTFADAFAAGGFDIVVGNPPWDVIQLGEEEYFAQRKPEIALLAGSKRKKAIQDLKLHHPEIFATYERDKRAFEAANEFARSSGRFPLTARGKVNSYALFSELFAKLISSRGRAGIVVPTGIATDATTSLFFADLVANKRLIRLADFENRMKLFAAPDARMKFCLLTIGEGVESATFSFFSTATSQMNEPERNFILSADDILQINPNTKTVPVFRAREDARLTKYIYSRSRVLIEEANKATGNPWRVTFRQGLYNMTSDSALFKDASQLIDLGLIQEGTDWISDPDAAASGSDITEPVRYIPLYEAKMINFYDHRAGGYAQRGDERGYRVLPETSADEHADPNFELTPFYWVDKSDVEERLASLHWPHAWYIGFKDLTSATNERTFIPAIVPRVGVGNNLPLMFPGVTDVRKIACLLANMSSLIFDFVVRQKAGGLHMNFFYVKQFPVLPPDHYGPESLNYIIPRVLELVYTSHSMAPFARDLGYSGPPFTWDEQRRALLRAELDAWYAHAYGLTFDDLRYVLDPTDAKGPEYPSESFRGLKANELRELDEYRTSRLVTAAYRNIAAAIGARVAAE</sequence>
<comment type="caution">
    <text evidence="7">The sequence shown here is derived from an EMBL/GenBank/DDBJ whole genome shotgun (WGS) entry which is preliminary data.</text>
</comment>
<dbReference type="PROSITE" id="PS00092">
    <property type="entry name" value="N6_MTASE"/>
    <property type="match status" value="1"/>
</dbReference>
<evidence type="ECO:0000256" key="4">
    <source>
        <dbReference type="ARBA" id="ARBA00022691"/>
    </source>
</evidence>
<keyword evidence="2" id="KW-0489">Methyltransferase</keyword>
<evidence type="ECO:0000259" key="6">
    <source>
        <dbReference type="Pfam" id="PF07669"/>
    </source>
</evidence>
<gene>
    <name evidence="7" type="ORF">GCM10007890_19590</name>
</gene>
<evidence type="ECO:0000256" key="3">
    <source>
        <dbReference type="ARBA" id="ARBA00022679"/>
    </source>
</evidence>
<evidence type="ECO:0000313" key="8">
    <source>
        <dbReference type="Proteomes" id="UP001157440"/>
    </source>
</evidence>
<dbReference type="GO" id="GO:0009007">
    <property type="term" value="F:site-specific DNA-methyltransferase (adenine-specific) activity"/>
    <property type="evidence" value="ECO:0007669"/>
    <property type="project" value="UniProtKB-EC"/>
</dbReference>
<dbReference type="EC" id="2.1.1.72" evidence="1"/>
<dbReference type="Proteomes" id="UP001157440">
    <property type="component" value="Unassembled WGS sequence"/>
</dbReference>
<dbReference type="InterPro" id="IPR002052">
    <property type="entry name" value="DNA_methylase_N6_adenine_CS"/>
</dbReference>
<dbReference type="InterPro" id="IPR029063">
    <property type="entry name" value="SAM-dependent_MTases_sf"/>
</dbReference>
<dbReference type="Pfam" id="PF07669">
    <property type="entry name" value="Eco57I"/>
    <property type="match status" value="1"/>
</dbReference>
<dbReference type="GO" id="GO:0032259">
    <property type="term" value="P:methylation"/>
    <property type="evidence" value="ECO:0007669"/>
    <property type="project" value="UniProtKB-KW"/>
</dbReference>
<dbReference type="EMBL" id="BSPL01000013">
    <property type="protein sequence ID" value="GLS69946.1"/>
    <property type="molecule type" value="Genomic_DNA"/>
</dbReference>
<keyword evidence="3" id="KW-0808">Transferase</keyword>
<dbReference type="InterPro" id="IPR011639">
    <property type="entry name" value="MethylTrfase_TaqI-like_dom"/>
</dbReference>
<keyword evidence="8" id="KW-1185">Reference proteome</keyword>
<dbReference type="PANTHER" id="PTHR33841:SF1">
    <property type="entry name" value="DNA METHYLTRANSFERASE A"/>
    <property type="match status" value="1"/>
</dbReference>
<keyword evidence="4" id="KW-0949">S-adenosyl-L-methionine</keyword>
<accession>A0AA37TI38</accession>
<name>A0AA37TI38_9HYPH</name>
<proteinExistence type="predicted"/>
<dbReference type="SUPFAM" id="SSF53335">
    <property type="entry name" value="S-adenosyl-L-methionine-dependent methyltransferases"/>
    <property type="match status" value="1"/>
</dbReference>
<reference evidence="8" key="1">
    <citation type="journal article" date="2019" name="Int. J. Syst. Evol. Microbiol.">
        <title>The Global Catalogue of Microorganisms (GCM) 10K type strain sequencing project: providing services to taxonomists for standard genome sequencing and annotation.</title>
        <authorList>
            <consortium name="The Broad Institute Genomics Platform"/>
            <consortium name="The Broad Institute Genome Sequencing Center for Infectious Disease"/>
            <person name="Wu L."/>
            <person name="Ma J."/>
        </authorList>
    </citation>
    <scope>NUCLEOTIDE SEQUENCE [LARGE SCALE GENOMIC DNA]</scope>
    <source>
        <strain evidence="8">NBRC 103632</strain>
    </source>
</reference>
<organism evidence="7 8">
    <name type="scientific">Methylobacterium tardum</name>
    <dbReference type="NCBI Taxonomy" id="374432"/>
    <lineage>
        <taxon>Bacteria</taxon>
        <taxon>Pseudomonadati</taxon>
        <taxon>Pseudomonadota</taxon>
        <taxon>Alphaproteobacteria</taxon>
        <taxon>Hyphomicrobiales</taxon>
        <taxon>Methylobacteriaceae</taxon>
        <taxon>Methylobacterium</taxon>
    </lineage>
</organism>
<evidence type="ECO:0000256" key="2">
    <source>
        <dbReference type="ARBA" id="ARBA00022603"/>
    </source>
</evidence>
<evidence type="ECO:0000256" key="5">
    <source>
        <dbReference type="ARBA" id="ARBA00047942"/>
    </source>
</evidence>